<keyword evidence="2" id="KW-1185">Reference proteome</keyword>
<evidence type="ECO:0000313" key="2">
    <source>
        <dbReference type="Proteomes" id="UP000790377"/>
    </source>
</evidence>
<sequence>MASHPQDHSYGYKISPQFSLDDNTPHTAYSRAYITLYIMAHQAFPGHVFHIDDWLQHRLENVVSARHHLRFEHSFYGPLNGILQIYFPLSQRFMVKPQGVLQPDATATNAGATAAGAEVQQIQEAQETDFQADEGLEELELFPDDHAGNVSIGSYTEELLPPSPNPSGQRFPDFIIVKAGEGGVMHNDTLLLLVEVKKTGHRITTSRFQIQSYLMNCAGKSRLPNLHGLLVVGDIVEVFFLDGLGTDAIVRDVPGSMLTGGQQMKDFLRELSLANWNI</sequence>
<protein>
    <submittedName>
        <fullName evidence="1">Uncharacterized protein</fullName>
    </submittedName>
</protein>
<dbReference type="Proteomes" id="UP000790377">
    <property type="component" value="Unassembled WGS sequence"/>
</dbReference>
<dbReference type="EMBL" id="MU268349">
    <property type="protein sequence ID" value="KAH7904830.1"/>
    <property type="molecule type" value="Genomic_DNA"/>
</dbReference>
<reference evidence="1" key="1">
    <citation type="journal article" date="2021" name="New Phytol.">
        <title>Evolutionary innovations through gain and loss of genes in the ectomycorrhizal Boletales.</title>
        <authorList>
            <person name="Wu G."/>
            <person name="Miyauchi S."/>
            <person name="Morin E."/>
            <person name="Kuo A."/>
            <person name="Drula E."/>
            <person name="Varga T."/>
            <person name="Kohler A."/>
            <person name="Feng B."/>
            <person name="Cao Y."/>
            <person name="Lipzen A."/>
            <person name="Daum C."/>
            <person name="Hundley H."/>
            <person name="Pangilinan J."/>
            <person name="Johnson J."/>
            <person name="Barry K."/>
            <person name="LaButti K."/>
            <person name="Ng V."/>
            <person name="Ahrendt S."/>
            <person name="Min B."/>
            <person name="Choi I.G."/>
            <person name="Park H."/>
            <person name="Plett J.M."/>
            <person name="Magnuson J."/>
            <person name="Spatafora J.W."/>
            <person name="Nagy L.G."/>
            <person name="Henrissat B."/>
            <person name="Grigoriev I.V."/>
            <person name="Yang Z.L."/>
            <person name="Xu J."/>
            <person name="Martin F.M."/>
        </authorList>
    </citation>
    <scope>NUCLEOTIDE SEQUENCE</scope>
    <source>
        <strain evidence="1">ATCC 28755</strain>
    </source>
</reference>
<gene>
    <name evidence="1" type="ORF">BJ138DRAFT_1165880</name>
</gene>
<proteinExistence type="predicted"/>
<comment type="caution">
    <text evidence="1">The sequence shown here is derived from an EMBL/GenBank/DDBJ whole genome shotgun (WGS) entry which is preliminary data.</text>
</comment>
<accession>A0ACB7ZUT8</accession>
<evidence type="ECO:0000313" key="1">
    <source>
        <dbReference type="EMBL" id="KAH7904830.1"/>
    </source>
</evidence>
<name>A0ACB7ZUT8_9AGAM</name>
<organism evidence="1 2">
    <name type="scientific">Hygrophoropsis aurantiaca</name>
    <dbReference type="NCBI Taxonomy" id="72124"/>
    <lineage>
        <taxon>Eukaryota</taxon>
        <taxon>Fungi</taxon>
        <taxon>Dikarya</taxon>
        <taxon>Basidiomycota</taxon>
        <taxon>Agaricomycotina</taxon>
        <taxon>Agaricomycetes</taxon>
        <taxon>Agaricomycetidae</taxon>
        <taxon>Boletales</taxon>
        <taxon>Coniophorineae</taxon>
        <taxon>Hygrophoropsidaceae</taxon>
        <taxon>Hygrophoropsis</taxon>
    </lineage>
</organism>